<comment type="similarity">
    <text evidence="10">Belongs to the ELO family.</text>
</comment>
<organism evidence="12 13">
    <name type="scientific">Plakobranchus ocellatus</name>
    <dbReference type="NCBI Taxonomy" id="259542"/>
    <lineage>
        <taxon>Eukaryota</taxon>
        <taxon>Metazoa</taxon>
        <taxon>Spiralia</taxon>
        <taxon>Lophotrochozoa</taxon>
        <taxon>Mollusca</taxon>
        <taxon>Gastropoda</taxon>
        <taxon>Heterobranchia</taxon>
        <taxon>Euthyneura</taxon>
        <taxon>Panpulmonata</taxon>
        <taxon>Sacoglossa</taxon>
        <taxon>Placobranchoidea</taxon>
        <taxon>Plakobranchidae</taxon>
        <taxon>Plakobranchus</taxon>
    </lineage>
</organism>
<keyword evidence="9 10" id="KW-0275">Fatty acid biosynthesis</keyword>
<keyword evidence="2 10" id="KW-0444">Lipid biosynthesis</keyword>
<evidence type="ECO:0000256" key="8">
    <source>
        <dbReference type="ARBA" id="ARBA00023136"/>
    </source>
</evidence>
<evidence type="ECO:0000256" key="4">
    <source>
        <dbReference type="ARBA" id="ARBA00022692"/>
    </source>
</evidence>
<reference evidence="12 13" key="1">
    <citation type="journal article" date="2021" name="Elife">
        <title>Chloroplast acquisition without the gene transfer in kleptoplastic sea slugs, Plakobranchus ocellatus.</title>
        <authorList>
            <person name="Maeda T."/>
            <person name="Takahashi S."/>
            <person name="Yoshida T."/>
            <person name="Shimamura S."/>
            <person name="Takaki Y."/>
            <person name="Nagai Y."/>
            <person name="Toyoda A."/>
            <person name="Suzuki Y."/>
            <person name="Arimoto A."/>
            <person name="Ishii H."/>
            <person name="Satoh N."/>
            <person name="Nishiyama T."/>
            <person name="Hasebe M."/>
            <person name="Maruyama T."/>
            <person name="Minagawa J."/>
            <person name="Obokata J."/>
            <person name="Shigenobu S."/>
        </authorList>
    </citation>
    <scope>NUCLEOTIDE SEQUENCE [LARGE SCALE GENOMIC DNA]</scope>
</reference>
<dbReference type="GO" id="GO:0005789">
    <property type="term" value="C:endoplasmic reticulum membrane"/>
    <property type="evidence" value="ECO:0007669"/>
    <property type="project" value="TreeGrafter"/>
</dbReference>
<dbReference type="GO" id="GO:0019367">
    <property type="term" value="P:fatty acid elongation, saturated fatty acid"/>
    <property type="evidence" value="ECO:0007669"/>
    <property type="project" value="TreeGrafter"/>
</dbReference>
<accession>A0AAV4ARK0</accession>
<name>A0AAV4ARK0_9GAST</name>
<evidence type="ECO:0000313" key="12">
    <source>
        <dbReference type="EMBL" id="GFO10776.1"/>
    </source>
</evidence>
<comment type="caution">
    <text evidence="12">The sequence shown here is derived from an EMBL/GenBank/DDBJ whole genome shotgun (WGS) entry which is preliminary data.</text>
</comment>
<dbReference type="GO" id="GO:0042761">
    <property type="term" value="P:very long-chain fatty acid biosynthetic process"/>
    <property type="evidence" value="ECO:0007669"/>
    <property type="project" value="TreeGrafter"/>
</dbReference>
<keyword evidence="13" id="KW-1185">Reference proteome</keyword>
<protein>
    <recommendedName>
        <fullName evidence="10">Elongation of very long chain fatty acids protein</fullName>
        <ecNumber evidence="10">2.3.1.199</ecNumber>
    </recommendedName>
    <alternativeName>
        <fullName evidence="10">Very-long-chain 3-oxoacyl-CoA synthase</fullName>
    </alternativeName>
</protein>
<comment type="caution">
    <text evidence="10">Lacks conserved residue(s) required for the propagation of feature annotation.</text>
</comment>
<sequence>MYSYYGLSALGPHMQKYLWWKKHLTKLQLIQFVCMLIIMGKNITCDDPNFPQFLNYIGVFYCITILSLFLNFYIQSYIFQKNKAKKIAQQSKPSDTHLANGTNHKRNDVVHRFSANGTLKAEENGNHKESNGVQSNKKHPHSE</sequence>
<dbReference type="Pfam" id="PF01151">
    <property type="entry name" value="ELO"/>
    <property type="match status" value="1"/>
</dbReference>
<dbReference type="AlphaFoldDB" id="A0AAV4ARK0"/>
<comment type="subcellular location">
    <subcellularLocation>
        <location evidence="1">Membrane</location>
        <topology evidence="1">Multi-pass membrane protein</topology>
    </subcellularLocation>
</comment>
<feature type="compositionally biased region" description="Polar residues" evidence="11">
    <location>
        <begin position="90"/>
        <end position="102"/>
    </location>
</feature>
<proteinExistence type="inferred from homology"/>
<evidence type="ECO:0000256" key="1">
    <source>
        <dbReference type="ARBA" id="ARBA00004141"/>
    </source>
</evidence>
<feature type="region of interest" description="Disordered" evidence="11">
    <location>
        <begin position="90"/>
        <end position="109"/>
    </location>
</feature>
<evidence type="ECO:0000256" key="2">
    <source>
        <dbReference type="ARBA" id="ARBA00022516"/>
    </source>
</evidence>
<dbReference type="GO" id="GO:0034625">
    <property type="term" value="P:fatty acid elongation, monounsaturated fatty acid"/>
    <property type="evidence" value="ECO:0007669"/>
    <property type="project" value="TreeGrafter"/>
</dbReference>
<evidence type="ECO:0000256" key="11">
    <source>
        <dbReference type="SAM" id="MobiDB-lite"/>
    </source>
</evidence>
<comment type="catalytic activity">
    <reaction evidence="10">
        <text>a very-long-chain acyl-CoA + malonyl-CoA + H(+) = a very-long-chain 3-oxoacyl-CoA + CO2 + CoA</text>
        <dbReference type="Rhea" id="RHEA:32727"/>
        <dbReference type="ChEBI" id="CHEBI:15378"/>
        <dbReference type="ChEBI" id="CHEBI:16526"/>
        <dbReference type="ChEBI" id="CHEBI:57287"/>
        <dbReference type="ChEBI" id="CHEBI:57384"/>
        <dbReference type="ChEBI" id="CHEBI:90725"/>
        <dbReference type="ChEBI" id="CHEBI:90736"/>
        <dbReference type="EC" id="2.3.1.199"/>
    </reaction>
</comment>
<evidence type="ECO:0000256" key="7">
    <source>
        <dbReference type="ARBA" id="ARBA00023098"/>
    </source>
</evidence>
<keyword evidence="4 10" id="KW-0812">Transmembrane</keyword>
<evidence type="ECO:0000256" key="3">
    <source>
        <dbReference type="ARBA" id="ARBA00022679"/>
    </source>
</evidence>
<keyword evidence="3 10" id="KW-0808">Transferase</keyword>
<keyword evidence="8 10" id="KW-0472">Membrane</keyword>
<dbReference type="GO" id="GO:0034626">
    <property type="term" value="P:fatty acid elongation, polyunsaturated fatty acid"/>
    <property type="evidence" value="ECO:0007669"/>
    <property type="project" value="TreeGrafter"/>
</dbReference>
<feature type="transmembrane region" description="Helical" evidence="10">
    <location>
        <begin position="53"/>
        <end position="74"/>
    </location>
</feature>
<evidence type="ECO:0000256" key="5">
    <source>
        <dbReference type="ARBA" id="ARBA00022832"/>
    </source>
</evidence>
<dbReference type="Proteomes" id="UP000735302">
    <property type="component" value="Unassembled WGS sequence"/>
</dbReference>
<evidence type="ECO:0000256" key="6">
    <source>
        <dbReference type="ARBA" id="ARBA00022989"/>
    </source>
</evidence>
<feature type="region of interest" description="Disordered" evidence="11">
    <location>
        <begin position="119"/>
        <end position="143"/>
    </location>
</feature>
<gene>
    <name evidence="12" type="ORF">PoB_003728100</name>
</gene>
<keyword evidence="5 10" id="KW-0276">Fatty acid metabolism</keyword>
<dbReference type="PANTHER" id="PTHR11157:SF126">
    <property type="entry name" value="ELONGATION OF VERY LONG CHAIN FATTY ACIDS PROTEIN"/>
    <property type="match status" value="1"/>
</dbReference>
<evidence type="ECO:0000313" key="13">
    <source>
        <dbReference type="Proteomes" id="UP000735302"/>
    </source>
</evidence>
<dbReference type="PANTHER" id="PTHR11157">
    <property type="entry name" value="FATTY ACID ACYL TRANSFERASE-RELATED"/>
    <property type="match status" value="1"/>
</dbReference>
<evidence type="ECO:0000256" key="9">
    <source>
        <dbReference type="ARBA" id="ARBA00023160"/>
    </source>
</evidence>
<keyword evidence="7 10" id="KW-0443">Lipid metabolism</keyword>
<dbReference type="InterPro" id="IPR002076">
    <property type="entry name" value="ELO_fam"/>
</dbReference>
<dbReference type="GO" id="GO:0009922">
    <property type="term" value="F:fatty acid elongase activity"/>
    <property type="evidence" value="ECO:0007669"/>
    <property type="project" value="UniProtKB-EC"/>
</dbReference>
<dbReference type="EC" id="2.3.1.199" evidence="10"/>
<keyword evidence="6 10" id="KW-1133">Transmembrane helix</keyword>
<feature type="compositionally biased region" description="Basic and acidic residues" evidence="11">
    <location>
        <begin position="120"/>
        <end position="130"/>
    </location>
</feature>
<dbReference type="EMBL" id="BLXT01004211">
    <property type="protein sequence ID" value="GFO10776.1"/>
    <property type="molecule type" value="Genomic_DNA"/>
</dbReference>
<dbReference type="GO" id="GO:0030148">
    <property type="term" value="P:sphingolipid biosynthetic process"/>
    <property type="evidence" value="ECO:0007669"/>
    <property type="project" value="TreeGrafter"/>
</dbReference>
<evidence type="ECO:0000256" key="10">
    <source>
        <dbReference type="RuleBase" id="RU361115"/>
    </source>
</evidence>